<name>X7ZDY2_MYCKA</name>
<comment type="caution">
    <text evidence="2">The sequence shown here is derived from an EMBL/GenBank/DDBJ whole genome shotgun (WGS) entry which is preliminary data.</text>
</comment>
<sequence>MSSRWPKGPRARRSRTLDTVTAHSTPQPHARHRDCTLDAAAARSTP</sequence>
<evidence type="ECO:0000313" key="2">
    <source>
        <dbReference type="EMBL" id="EUA17604.1"/>
    </source>
</evidence>
<evidence type="ECO:0000256" key="1">
    <source>
        <dbReference type="SAM" id="MobiDB-lite"/>
    </source>
</evidence>
<accession>X7ZDY2</accession>
<proteinExistence type="predicted"/>
<protein>
    <submittedName>
        <fullName evidence="2">Uncharacterized protein</fullName>
    </submittedName>
</protein>
<gene>
    <name evidence="2" type="ORF">I545_3250</name>
</gene>
<dbReference type="AlphaFoldDB" id="X7ZDY2"/>
<feature type="compositionally biased region" description="Polar residues" evidence="1">
    <location>
        <begin position="17"/>
        <end position="27"/>
    </location>
</feature>
<reference evidence="2 3" key="1">
    <citation type="submission" date="2013-12" db="EMBL/GenBank/DDBJ databases">
        <authorList>
            <person name="Brown-Elliot B."/>
            <person name="Wallace R."/>
            <person name="Lenaerts A."/>
            <person name="Ordway D."/>
            <person name="DeGroote M.A."/>
            <person name="Parker T."/>
            <person name="Sizemore C."/>
            <person name="Tallon L.J."/>
            <person name="Sadzewicz L.K."/>
            <person name="Sengamalay N."/>
            <person name="Fraser C.M."/>
            <person name="Hine E."/>
            <person name="Shefchek K.A."/>
            <person name="Das S.P."/>
            <person name="Tettelin H."/>
        </authorList>
    </citation>
    <scope>NUCLEOTIDE SEQUENCE [LARGE SCALE GENOMIC DNA]</scope>
    <source>
        <strain evidence="2 3">662</strain>
    </source>
</reference>
<feature type="region of interest" description="Disordered" evidence="1">
    <location>
        <begin position="1"/>
        <end position="46"/>
    </location>
</feature>
<evidence type="ECO:0000313" key="3">
    <source>
        <dbReference type="Proteomes" id="UP000020561"/>
    </source>
</evidence>
<dbReference type="Proteomes" id="UP000020561">
    <property type="component" value="Unassembled WGS sequence"/>
</dbReference>
<organism evidence="2 3">
    <name type="scientific">Mycobacterium kansasii 662</name>
    <dbReference type="NCBI Taxonomy" id="1299326"/>
    <lineage>
        <taxon>Bacteria</taxon>
        <taxon>Bacillati</taxon>
        <taxon>Actinomycetota</taxon>
        <taxon>Actinomycetes</taxon>
        <taxon>Mycobacteriales</taxon>
        <taxon>Mycobacteriaceae</taxon>
        <taxon>Mycobacterium</taxon>
    </lineage>
</organism>
<dbReference type="EMBL" id="JAOA01000004">
    <property type="protein sequence ID" value="EUA17604.1"/>
    <property type="molecule type" value="Genomic_DNA"/>
</dbReference>